<dbReference type="Pfam" id="PF12704">
    <property type="entry name" value="MacB_PCD"/>
    <property type="match status" value="1"/>
</dbReference>
<gene>
    <name evidence="2" type="ORF">S01H4_53645</name>
</gene>
<evidence type="ECO:0000259" key="1">
    <source>
        <dbReference type="Pfam" id="PF12704"/>
    </source>
</evidence>
<feature type="non-terminal residue" evidence="2">
    <location>
        <position position="112"/>
    </location>
</feature>
<name>X1DQV2_9ZZZZ</name>
<proteinExistence type="predicted"/>
<evidence type="ECO:0000313" key="2">
    <source>
        <dbReference type="EMBL" id="GAH07364.1"/>
    </source>
</evidence>
<dbReference type="InterPro" id="IPR025857">
    <property type="entry name" value="MacB_PCD"/>
</dbReference>
<dbReference type="AlphaFoldDB" id="X1DQV2"/>
<accession>X1DQV2</accession>
<sequence length="112" mass="13093">MGITIGIFAIISVFTVLDWMEKAVRDSLAQLGDNVIYVQKWPWAFSDPDYAWWEYLKRPVPTIQEYEEINKRSQKAKALAFFIQTPVTVKYKNNSAENIYLVSATHDFEKVR</sequence>
<protein>
    <recommendedName>
        <fullName evidence="1">MacB-like periplasmic core domain-containing protein</fullName>
    </recommendedName>
</protein>
<reference evidence="2" key="1">
    <citation type="journal article" date="2014" name="Front. Microbiol.">
        <title>High frequency of phylogenetically diverse reductive dehalogenase-homologous genes in deep subseafloor sedimentary metagenomes.</title>
        <authorList>
            <person name="Kawai M."/>
            <person name="Futagami T."/>
            <person name="Toyoda A."/>
            <person name="Takaki Y."/>
            <person name="Nishi S."/>
            <person name="Hori S."/>
            <person name="Arai W."/>
            <person name="Tsubouchi T."/>
            <person name="Morono Y."/>
            <person name="Uchiyama I."/>
            <person name="Ito T."/>
            <person name="Fujiyama A."/>
            <person name="Inagaki F."/>
            <person name="Takami H."/>
        </authorList>
    </citation>
    <scope>NUCLEOTIDE SEQUENCE</scope>
    <source>
        <strain evidence="2">Expedition CK06-06</strain>
    </source>
</reference>
<dbReference type="EMBL" id="BART01030792">
    <property type="protein sequence ID" value="GAH07364.1"/>
    <property type="molecule type" value="Genomic_DNA"/>
</dbReference>
<organism evidence="2">
    <name type="scientific">marine sediment metagenome</name>
    <dbReference type="NCBI Taxonomy" id="412755"/>
    <lineage>
        <taxon>unclassified sequences</taxon>
        <taxon>metagenomes</taxon>
        <taxon>ecological metagenomes</taxon>
    </lineage>
</organism>
<feature type="domain" description="MacB-like periplasmic core" evidence="1">
    <location>
        <begin position="2"/>
        <end position="111"/>
    </location>
</feature>
<comment type="caution">
    <text evidence="2">The sequence shown here is derived from an EMBL/GenBank/DDBJ whole genome shotgun (WGS) entry which is preliminary data.</text>
</comment>